<organism evidence="3 4">
    <name type="scientific">Polarella glacialis</name>
    <name type="common">Dinoflagellate</name>
    <dbReference type="NCBI Taxonomy" id="89957"/>
    <lineage>
        <taxon>Eukaryota</taxon>
        <taxon>Sar</taxon>
        <taxon>Alveolata</taxon>
        <taxon>Dinophyceae</taxon>
        <taxon>Suessiales</taxon>
        <taxon>Suessiaceae</taxon>
        <taxon>Polarella</taxon>
    </lineage>
</organism>
<proteinExistence type="predicted"/>
<feature type="compositionally biased region" description="Basic and acidic residues" evidence="1">
    <location>
        <begin position="127"/>
        <end position="160"/>
    </location>
</feature>
<name>A0A813IRC4_POLGL</name>
<keyword evidence="2" id="KW-0472">Membrane</keyword>
<gene>
    <name evidence="3" type="ORF">PGLA2088_LOCUS11331</name>
</gene>
<reference evidence="3" key="1">
    <citation type="submission" date="2021-02" db="EMBL/GenBank/DDBJ databases">
        <authorList>
            <person name="Dougan E. K."/>
            <person name="Rhodes N."/>
            <person name="Thang M."/>
            <person name="Chan C."/>
        </authorList>
    </citation>
    <scope>NUCLEOTIDE SEQUENCE</scope>
</reference>
<comment type="caution">
    <text evidence="3">The sequence shown here is derived from an EMBL/GenBank/DDBJ whole genome shotgun (WGS) entry which is preliminary data.</text>
</comment>
<feature type="transmembrane region" description="Helical" evidence="2">
    <location>
        <begin position="164"/>
        <end position="183"/>
    </location>
</feature>
<feature type="compositionally biased region" description="Low complexity" evidence="1">
    <location>
        <begin position="92"/>
        <end position="121"/>
    </location>
</feature>
<accession>A0A813IRC4</accession>
<sequence length="225" mass="23948">APPDLTGMAEQVLTQMEDMSEDLPSPENIQAQLGNVASGLAEQLTTITQEMNKIREELYGEGGIGGIAKELAHLKEGGLADLLDAPEMTAALGDRSSGSAGSGGRASPPQSAAGKQATATTGAGGEVRQRKVLSEERERRLEEMRDKLQSRKAKEQEDKQSQSGGIAEMVLLVFSVIAMAYAFSASFRSFVKTIVMDTFFPGQVVDGDDGQDSWGVVEDEGEAFF</sequence>
<feature type="region of interest" description="Disordered" evidence="1">
    <location>
        <begin position="92"/>
        <end position="161"/>
    </location>
</feature>
<feature type="non-terminal residue" evidence="3">
    <location>
        <position position="225"/>
    </location>
</feature>
<dbReference type="AlphaFoldDB" id="A0A813IRC4"/>
<keyword evidence="2" id="KW-1133">Transmembrane helix</keyword>
<dbReference type="EMBL" id="CAJNNW010013048">
    <property type="protein sequence ID" value="CAE8654972.1"/>
    <property type="molecule type" value="Genomic_DNA"/>
</dbReference>
<evidence type="ECO:0000313" key="3">
    <source>
        <dbReference type="EMBL" id="CAE8654972.1"/>
    </source>
</evidence>
<dbReference type="Proteomes" id="UP000626109">
    <property type="component" value="Unassembled WGS sequence"/>
</dbReference>
<evidence type="ECO:0000256" key="1">
    <source>
        <dbReference type="SAM" id="MobiDB-lite"/>
    </source>
</evidence>
<keyword evidence="2" id="KW-0812">Transmembrane</keyword>
<evidence type="ECO:0000313" key="4">
    <source>
        <dbReference type="Proteomes" id="UP000626109"/>
    </source>
</evidence>
<protein>
    <submittedName>
        <fullName evidence="3">Uncharacterized protein</fullName>
    </submittedName>
</protein>
<evidence type="ECO:0000256" key="2">
    <source>
        <dbReference type="SAM" id="Phobius"/>
    </source>
</evidence>